<reference evidence="9 10" key="1">
    <citation type="submission" date="2022-06" db="EMBL/GenBank/DDBJ databases">
        <title>Rhizosaccharibacter gen. nov. sp. nov. KSS12, endophytic bacteria isolated from sugarcane.</title>
        <authorList>
            <person name="Pitiwittayakul N."/>
        </authorList>
    </citation>
    <scope>NUCLEOTIDE SEQUENCE [LARGE SCALE GENOMIC DNA]</scope>
    <source>
        <strain evidence="9 10">KSS12</strain>
    </source>
</reference>
<evidence type="ECO:0000256" key="1">
    <source>
        <dbReference type="ARBA" id="ARBA00006773"/>
    </source>
</evidence>
<dbReference type="Gene3D" id="3.20.20.140">
    <property type="entry name" value="Metal-dependent hydrolases"/>
    <property type="match status" value="1"/>
</dbReference>
<dbReference type="PANTHER" id="PTHR11113">
    <property type="entry name" value="N-ACETYLGLUCOSAMINE-6-PHOSPHATE DEACETYLASE"/>
    <property type="match status" value="1"/>
</dbReference>
<comment type="cofactor">
    <cofactor evidence="6">
        <name>Mn(2+)</name>
        <dbReference type="ChEBI" id="CHEBI:29035"/>
    </cofactor>
</comment>
<evidence type="ECO:0000256" key="5">
    <source>
        <dbReference type="ARBA" id="ARBA00047720"/>
    </source>
</evidence>
<dbReference type="EMBL" id="JAMZEJ010000010">
    <property type="protein sequence ID" value="MCQ8242294.1"/>
    <property type="molecule type" value="Genomic_DNA"/>
</dbReference>
<evidence type="ECO:0000256" key="4">
    <source>
        <dbReference type="ARBA" id="ARBA00023211"/>
    </source>
</evidence>
<comment type="similarity">
    <text evidence="1 6">Belongs to the metallo-dependent hydrolases superfamily. Adenine deaminase family.</text>
</comment>
<name>A0ABT1W2S6_9PROT</name>
<organism evidence="9 10">
    <name type="scientific">Rhizosaccharibacter radicis</name>
    <dbReference type="NCBI Taxonomy" id="2782605"/>
    <lineage>
        <taxon>Bacteria</taxon>
        <taxon>Pseudomonadati</taxon>
        <taxon>Pseudomonadota</taxon>
        <taxon>Alphaproteobacteria</taxon>
        <taxon>Acetobacterales</taxon>
        <taxon>Acetobacteraceae</taxon>
        <taxon>Rhizosaccharibacter</taxon>
    </lineage>
</organism>
<evidence type="ECO:0000256" key="2">
    <source>
        <dbReference type="ARBA" id="ARBA00012782"/>
    </source>
</evidence>
<dbReference type="InterPro" id="IPR006679">
    <property type="entry name" value="Adenine_deam"/>
</dbReference>
<evidence type="ECO:0000259" key="8">
    <source>
        <dbReference type="Pfam" id="PF13382"/>
    </source>
</evidence>
<evidence type="ECO:0000256" key="6">
    <source>
        <dbReference type="HAMAP-Rule" id="MF_01518"/>
    </source>
</evidence>
<dbReference type="EC" id="3.5.4.2" evidence="2 6"/>
<proteinExistence type="inferred from homology"/>
<sequence length="607" mass="63020">MSSDVGMTEPRDLDDPALRDRAVAAALGAAPFDVLLRGGRVVDVATCTIREADIGLVGGLIASVHAPGARGEAAETHDLAGALVAPGLIDTHLHVESSMITPRRYAEVVVPQGTTTICWDPHEVGNVAGLDGVRWAIDASRGLPLRSLVLAPSSVPSAPGLEMAGAEFGADAIRAMLDWPEVAGVAEVMDMRGVLGRSPRMRGIVEAGMRSGKLVCGHARDLEGADLLAFAAAGIESDHEITSGEDLLRKLEAGFTVELRASHEDVLPGVVSALRGLPVIPQTLTLCTDDILPDMLVREGGIVMLLRRLVALGLDPIQALRAATLNAAMRLGRRDLGLVAPGRRADLVVLSDLEGFEPREVFASGRLVARGGALIRPLRSDPVPAPVDTMRLAPIADEAFRLRVPGAASGMDGTATLRVVDRPRFTRWAERDAAVKDGEVRLPDDLILMAVAHRHGLSSPEPVLGVLGGWGRWKGAIATTISHDSHNLTVFGRDARDMAAAANALIAAGGGMAVAQDGVLQAVLPLSVCGLLSEAPAGEVASGLAGVREAADRVADFTVPPLMFRATVGASLACNPGPHVTDLGIADGTTGEVFAHSVAGFRPAGGS</sequence>
<evidence type="ECO:0000259" key="7">
    <source>
        <dbReference type="Pfam" id="PF01979"/>
    </source>
</evidence>
<dbReference type="Pfam" id="PF01979">
    <property type="entry name" value="Amidohydro_1"/>
    <property type="match status" value="1"/>
</dbReference>
<dbReference type="RefSeq" id="WP_422921046.1">
    <property type="nucleotide sequence ID" value="NZ_JAMZEJ010000010.1"/>
</dbReference>
<dbReference type="Proteomes" id="UP001524547">
    <property type="component" value="Unassembled WGS sequence"/>
</dbReference>
<dbReference type="InterPro" id="IPR026912">
    <property type="entry name" value="Adenine_deam_C"/>
</dbReference>
<dbReference type="InterPro" id="IPR011059">
    <property type="entry name" value="Metal-dep_hydrolase_composite"/>
</dbReference>
<feature type="domain" description="Adenine deaminase C-terminal" evidence="8">
    <location>
        <begin position="425"/>
        <end position="590"/>
    </location>
</feature>
<dbReference type="PANTHER" id="PTHR11113:SF2">
    <property type="entry name" value="ADENINE DEAMINASE"/>
    <property type="match status" value="1"/>
</dbReference>
<feature type="domain" description="Amidohydrolase-related" evidence="7">
    <location>
        <begin position="84"/>
        <end position="368"/>
    </location>
</feature>
<keyword evidence="10" id="KW-1185">Reference proteome</keyword>
<keyword evidence="4 6" id="KW-0464">Manganese</keyword>
<gene>
    <name evidence="6" type="primary">ade</name>
    <name evidence="9" type="ORF">NFI88_15785</name>
</gene>
<dbReference type="SUPFAM" id="SSF51556">
    <property type="entry name" value="Metallo-dependent hydrolases"/>
    <property type="match status" value="1"/>
</dbReference>
<dbReference type="Gene3D" id="2.30.40.10">
    <property type="entry name" value="Urease, subunit C, domain 1"/>
    <property type="match status" value="1"/>
</dbReference>
<accession>A0ABT1W2S6</accession>
<dbReference type="InterPro" id="IPR032466">
    <property type="entry name" value="Metal_Hydrolase"/>
</dbReference>
<protein>
    <recommendedName>
        <fullName evidence="2 6">Adenine deaminase</fullName>
        <shortName evidence="6">Adenase</shortName>
        <shortName evidence="6">Adenine aminase</shortName>
        <ecNumber evidence="2 6">3.5.4.2</ecNumber>
    </recommendedName>
</protein>
<dbReference type="Pfam" id="PF13382">
    <property type="entry name" value="Adenine_deam_C"/>
    <property type="match status" value="1"/>
</dbReference>
<dbReference type="InterPro" id="IPR006680">
    <property type="entry name" value="Amidohydro-rel"/>
</dbReference>
<dbReference type="SUPFAM" id="SSF51338">
    <property type="entry name" value="Composite domain of metallo-dependent hydrolases"/>
    <property type="match status" value="1"/>
</dbReference>
<evidence type="ECO:0000256" key="3">
    <source>
        <dbReference type="ARBA" id="ARBA00022801"/>
    </source>
</evidence>
<comment type="catalytic activity">
    <reaction evidence="5 6">
        <text>adenine + H2O + H(+) = hypoxanthine + NH4(+)</text>
        <dbReference type="Rhea" id="RHEA:23688"/>
        <dbReference type="ChEBI" id="CHEBI:15377"/>
        <dbReference type="ChEBI" id="CHEBI:15378"/>
        <dbReference type="ChEBI" id="CHEBI:16708"/>
        <dbReference type="ChEBI" id="CHEBI:17368"/>
        <dbReference type="ChEBI" id="CHEBI:28938"/>
        <dbReference type="EC" id="3.5.4.2"/>
    </reaction>
</comment>
<evidence type="ECO:0000313" key="10">
    <source>
        <dbReference type="Proteomes" id="UP001524547"/>
    </source>
</evidence>
<keyword evidence="3 6" id="KW-0378">Hydrolase</keyword>
<dbReference type="HAMAP" id="MF_01518">
    <property type="entry name" value="Adenine_deamin"/>
    <property type="match status" value="1"/>
</dbReference>
<comment type="caution">
    <text evidence="9">The sequence shown here is derived from an EMBL/GenBank/DDBJ whole genome shotgun (WGS) entry which is preliminary data.</text>
</comment>
<evidence type="ECO:0000313" key="9">
    <source>
        <dbReference type="EMBL" id="MCQ8242294.1"/>
    </source>
</evidence>